<dbReference type="PANTHER" id="PTHR46401">
    <property type="entry name" value="GLYCOSYLTRANSFERASE WBBK-RELATED"/>
    <property type="match status" value="1"/>
</dbReference>
<dbReference type="RefSeq" id="WP_172237270.1">
    <property type="nucleotide sequence ID" value="NZ_BMDD01000001.1"/>
</dbReference>
<sequence>MTKTRIYINGRFLKASVTGVQRYAYELLRTIDQLIGRDDPAVRGYEFIVLAPKGDIHELGTRHIEVRQTGRFSGQLWEQISLPLLSKDGFLINLCNAAPLFKRRQAVTLHDAAVYSVPDTYSSAFKMWYKLMFRTLGRTSPLILTCSENSKDELIRHCGIREDKIRVIYHGKEHVLQSGSAPDYPAQQGLDRPFVLAVSSRSPNKNFRSIVRAAELIGDQGFDFVIAGGTNPKIFKSEDAELGNNVRHVGYVEDEELRTLYDRASCFVFPSFYEGFGFPPLEAMACGCPVVVSDTASLPEVCGDAVLYCDPSRPEDIAGKIAKVMQSPELQHEMRQKGLAQAGKFSWEKCAYETLGEVKRHAIGRYTEKVARNENRKAQA</sequence>
<name>A0ABQ1ZKA6_9BACL</name>
<proteinExistence type="predicted"/>
<dbReference type="Pfam" id="PF13439">
    <property type="entry name" value="Glyco_transf_4"/>
    <property type="match status" value="1"/>
</dbReference>
<comment type="caution">
    <text evidence="4">The sequence shown here is derived from an EMBL/GenBank/DDBJ whole genome shotgun (WGS) entry which is preliminary data.</text>
</comment>
<dbReference type="InterPro" id="IPR001296">
    <property type="entry name" value="Glyco_trans_1"/>
</dbReference>
<evidence type="ECO:0000313" key="4">
    <source>
        <dbReference type="EMBL" id="GGH67269.1"/>
    </source>
</evidence>
<dbReference type="InterPro" id="IPR028098">
    <property type="entry name" value="Glyco_trans_4-like_N"/>
</dbReference>
<dbReference type="PANTHER" id="PTHR46401:SF2">
    <property type="entry name" value="GLYCOSYLTRANSFERASE WBBK-RELATED"/>
    <property type="match status" value="1"/>
</dbReference>
<gene>
    <name evidence="4" type="ORF">GCM10007362_00100</name>
</gene>
<reference evidence="5" key="1">
    <citation type="journal article" date="2019" name="Int. J. Syst. Evol. Microbiol.">
        <title>The Global Catalogue of Microorganisms (GCM) 10K type strain sequencing project: providing services to taxonomists for standard genome sequencing and annotation.</title>
        <authorList>
            <consortium name="The Broad Institute Genomics Platform"/>
            <consortium name="The Broad Institute Genome Sequencing Center for Infectious Disease"/>
            <person name="Wu L."/>
            <person name="Ma J."/>
        </authorList>
    </citation>
    <scope>NUCLEOTIDE SEQUENCE [LARGE SCALE GENOMIC DNA]</scope>
    <source>
        <strain evidence="5">CCM 8702</strain>
    </source>
</reference>
<feature type="domain" description="Glycosyl transferase family 1" evidence="2">
    <location>
        <begin position="191"/>
        <end position="338"/>
    </location>
</feature>
<dbReference type="EMBL" id="BMDD01000001">
    <property type="protein sequence ID" value="GGH67269.1"/>
    <property type="molecule type" value="Genomic_DNA"/>
</dbReference>
<dbReference type="Proteomes" id="UP000605427">
    <property type="component" value="Unassembled WGS sequence"/>
</dbReference>
<keyword evidence="5" id="KW-1185">Reference proteome</keyword>
<evidence type="ECO:0000259" key="3">
    <source>
        <dbReference type="Pfam" id="PF13439"/>
    </source>
</evidence>
<organism evidence="4 5">
    <name type="scientific">Saccharibacillus endophyticus</name>
    <dbReference type="NCBI Taxonomy" id="2060666"/>
    <lineage>
        <taxon>Bacteria</taxon>
        <taxon>Bacillati</taxon>
        <taxon>Bacillota</taxon>
        <taxon>Bacilli</taxon>
        <taxon>Bacillales</taxon>
        <taxon>Paenibacillaceae</taxon>
        <taxon>Saccharibacillus</taxon>
    </lineage>
</organism>
<accession>A0ABQ1ZKA6</accession>
<evidence type="ECO:0000256" key="1">
    <source>
        <dbReference type="ARBA" id="ARBA00022679"/>
    </source>
</evidence>
<dbReference type="SUPFAM" id="SSF53756">
    <property type="entry name" value="UDP-Glycosyltransferase/glycogen phosphorylase"/>
    <property type="match status" value="1"/>
</dbReference>
<feature type="domain" description="Glycosyltransferase subfamily 4-like N-terminal" evidence="3">
    <location>
        <begin position="101"/>
        <end position="171"/>
    </location>
</feature>
<protein>
    <submittedName>
        <fullName evidence="4">Group 1 glycosyl transferase</fullName>
    </submittedName>
</protein>
<dbReference type="Gene3D" id="3.40.50.2000">
    <property type="entry name" value="Glycogen Phosphorylase B"/>
    <property type="match status" value="2"/>
</dbReference>
<dbReference type="CDD" id="cd03809">
    <property type="entry name" value="GT4_MtfB-like"/>
    <property type="match status" value="1"/>
</dbReference>
<keyword evidence="1 4" id="KW-0808">Transferase</keyword>
<evidence type="ECO:0000259" key="2">
    <source>
        <dbReference type="Pfam" id="PF00534"/>
    </source>
</evidence>
<dbReference type="GO" id="GO:0016740">
    <property type="term" value="F:transferase activity"/>
    <property type="evidence" value="ECO:0007669"/>
    <property type="project" value="UniProtKB-KW"/>
</dbReference>
<dbReference type="Pfam" id="PF00534">
    <property type="entry name" value="Glycos_transf_1"/>
    <property type="match status" value="1"/>
</dbReference>
<evidence type="ECO:0000313" key="5">
    <source>
        <dbReference type="Proteomes" id="UP000605427"/>
    </source>
</evidence>